<dbReference type="SUPFAM" id="SSF47384">
    <property type="entry name" value="Homodimeric domain of signal transducing histidine kinase"/>
    <property type="match status" value="1"/>
</dbReference>
<dbReference type="InterPro" id="IPR003594">
    <property type="entry name" value="HATPase_dom"/>
</dbReference>
<dbReference type="InterPro" id="IPR004358">
    <property type="entry name" value="Sig_transdc_His_kin-like_C"/>
</dbReference>
<dbReference type="SMART" id="SM00387">
    <property type="entry name" value="HATPase_c"/>
    <property type="match status" value="1"/>
</dbReference>
<dbReference type="InterPro" id="IPR001610">
    <property type="entry name" value="PAC"/>
</dbReference>
<dbReference type="EC" id="2.7.13.3" evidence="2"/>
<dbReference type="InterPro" id="IPR036890">
    <property type="entry name" value="HATPase_C_sf"/>
</dbReference>
<dbReference type="Proteomes" id="UP000612362">
    <property type="component" value="Unassembled WGS sequence"/>
</dbReference>
<gene>
    <name evidence="8" type="ORF">KSX_75990</name>
</gene>
<dbReference type="CDD" id="cd00082">
    <property type="entry name" value="HisKA"/>
    <property type="match status" value="1"/>
</dbReference>
<dbReference type="CDD" id="cd00130">
    <property type="entry name" value="PAS"/>
    <property type="match status" value="1"/>
</dbReference>
<dbReference type="PANTHER" id="PTHR43547:SF2">
    <property type="entry name" value="HYBRID SIGNAL TRANSDUCTION HISTIDINE KINASE C"/>
    <property type="match status" value="1"/>
</dbReference>
<dbReference type="CDD" id="cd00075">
    <property type="entry name" value="HATPase"/>
    <property type="match status" value="1"/>
</dbReference>
<keyword evidence="4" id="KW-0418">Kinase</keyword>
<dbReference type="InterPro" id="IPR013656">
    <property type="entry name" value="PAS_4"/>
</dbReference>
<name>A0A8J3MWY0_9CHLR</name>
<dbReference type="Pfam" id="PF00512">
    <property type="entry name" value="HisKA"/>
    <property type="match status" value="1"/>
</dbReference>
<evidence type="ECO:0000259" key="6">
    <source>
        <dbReference type="PROSITE" id="PS50109"/>
    </source>
</evidence>
<dbReference type="Gene3D" id="3.30.450.20">
    <property type="entry name" value="PAS domain"/>
    <property type="match status" value="2"/>
</dbReference>
<evidence type="ECO:0000259" key="7">
    <source>
        <dbReference type="PROSITE" id="PS50112"/>
    </source>
</evidence>
<reference evidence="8" key="1">
    <citation type="submission" date="2020-10" db="EMBL/GenBank/DDBJ databases">
        <title>Taxonomic study of unclassified bacteria belonging to the class Ktedonobacteria.</title>
        <authorList>
            <person name="Yabe S."/>
            <person name="Wang C.M."/>
            <person name="Zheng Y."/>
            <person name="Sakai Y."/>
            <person name="Cavaletti L."/>
            <person name="Monciardini P."/>
            <person name="Donadio S."/>
        </authorList>
    </citation>
    <scope>NUCLEOTIDE SEQUENCE</scope>
    <source>
        <strain evidence="8">SOSP1-1</strain>
    </source>
</reference>
<sequence>MIQRLITQKQLVLKQKHENRFQDILRQCRTYIVVLDTAGIVIDVIKTNCRYHLPVELQLGRPLWQVGWWDRLPEVQRELKEEVAQAAQGKYVENSGYFYTPIGEERYGTYSLSPLQYEHNKVSLIVFEAFDITELKHKEREAQNIFDMSLDIVCMTTIDGYYLRINKAFEDILGYTPEDAVGVLATDWVHPEDRDRSLRRFARLAQGEPQDLEENRYLAKDGSYKWLSWSARPNLNENEIYIIARDITEQKMRDQMRDTFMGMASHELRTPITGISTSLQMMRKRLNQLSPENKEEFAEQMERIQKNLARAEQQVVAECRIINDIMDANRITQGRLEIFTAPIDLLYIIFQVITDIQGQHPERKLNYEPPASAFLPVQVDAMRISQVITNLLTNAIKYSPEEKPIAISVACDQSLVKVSIRDYGPGLTGDEQKRIWERFYQIPGRHIQGDSCGSMGLGLGLYICQTIITLHGGEIGVESTPSEGSTFWFTIPLTPRSAPTGRHHS</sequence>
<accession>A0A8J3MWY0</accession>
<dbReference type="Pfam" id="PF08448">
    <property type="entry name" value="PAS_4"/>
    <property type="match status" value="1"/>
</dbReference>
<dbReference type="PANTHER" id="PTHR43547">
    <property type="entry name" value="TWO-COMPONENT HISTIDINE KINASE"/>
    <property type="match status" value="1"/>
</dbReference>
<feature type="domain" description="Histidine kinase" evidence="6">
    <location>
        <begin position="263"/>
        <end position="495"/>
    </location>
</feature>
<protein>
    <recommendedName>
        <fullName evidence="2">histidine kinase</fullName>
        <ecNumber evidence="2">2.7.13.3</ecNumber>
    </recommendedName>
</protein>
<comment type="caution">
    <text evidence="8">The sequence shown here is derived from an EMBL/GenBank/DDBJ whole genome shotgun (WGS) entry which is preliminary data.</text>
</comment>
<dbReference type="NCBIfam" id="TIGR00229">
    <property type="entry name" value="sensory_box"/>
    <property type="match status" value="1"/>
</dbReference>
<dbReference type="InterPro" id="IPR036097">
    <property type="entry name" value="HisK_dim/P_sf"/>
</dbReference>
<dbReference type="InterPro" id="IPR003661">
    <property type="entry name" value="HisK_dim/P_dom"/>
</dbReference>
<dbReference type="PROSITE" id="PS50112">
    <property type="entry name" value="PAS"/>
    <property type="match status" value="1"/>
</dbReference>
<evidence type="ECO:0000256" key="5">
    <source>
        <dbReference type="ARBA" id="ARBA00023012"/>
    </source>
</evidence>
<evidence type="ECO:0000313" key="9">
    <source>
        <dbReference type="Proteomes" id="UP000612362"/>
    </source>
</evidence>
<dbReference type="SMART" id="SM00086">
    <property type="entry name" value="PAC"/>
    <property type="match status" value="2"/>
</dbReference>
<dbReference type="SMART" id="SM00091">
    <property type="entry name" value="PAS"/>
    <property type="match status" value="2"/>
</dbReference>
<dbReference type="EMBL" id="BNJF01000005">
    <property type="protein sequence ID" value="GHO49436.1"/>
    <property type="molecule type" value="Genomic_DNA"/>
</dbReference>
<evidence type="ECO:0000256" key="4">
    <source>
        <dbReference type="ARBA" id="ARBA00022777"/>
    </source>
</evidence>
<dbReference type="InterPro" id="IPR013655">
    <property type="entry name" value="PAS_fold_3"/>
</dbReference>
<evidence type="ECO:0000313" key="8">
    <source>
        <dbReference type="EMBL" id="GHO49436.1"/>
    </source>
</evidence>
<dbReference type="SUPFAM" id="SSF55785">
    <property type="entry name" value="PYP-like sensor domain (PAS domain)"/>
    <property type="match status" value="2"/>
</dbReference>
<dbReference type="AlphaFoldDB" id="A0A8J3MWY0"/>
<evidence type="ECO:0000256" key="2">
    <source>
        <dbReference type="ARBA" id="ARBA00012438"/>
    </source>
</evidence>
<dbReference type="InterPro" id="IPR005467">
    <property type="entry name" value="His_kinase_dom"/>
</dbReference>
<dbReference type="Pfam" id="PF08447">
    <property type="entry name" value="PAS_3"/>
    <property type="match status" value="1"/>
</dbReference>
<dbReference type="PRINTS" id="PR00344">
    <property type="entry name" value="BCTRLSENSOR"/>
</dbReference>
<dbReference type="InterPro" id="IPR000014">
    <property type="entry name" value="PAS"/>
</dbReference>
<dbReference type="GO" id="GO:0000155">
    <property type="term" value="F:phosphorelay sensor kinase activity"/>
    <property type="evidence" value="ECO:0007669"/>
    <property type="project" value="InterPro"/>
</dbReference>
<keyword evidence="4" id="KW-0808">Transferase</keyword>
<organism evidence="8 9">
    <name type="scientific">Ktedonospora formicarum</name>
    <dbReference type="NCBI Taxonomy" id="2778364"/>
    <lineage>
        <taxon>Bacteria</taxon>
        <taxon>Bacillati</taxon>
        <taxon>Chloroflexota</taxon>
        <taxon>Ktedonobacteria</taxon>
        <taxon>Ktedonobacterales</taxon>
        <taxon>Ktedonobacteraceae</taxon>
        <taxon>Ktedonospora</taxon>
    </lineage>
</organism>
<dbReference type="Pfam" id="PF02518">
    <property type="entry name" value="HATPase_c"/>
    <property type="match status" value="1"/>
</dbReference>
<dbReference type="Gene3D" id="3.30.565.10">
    <property type="entry name" value="Histidine kinase-like ATPase, C-terminal domain"/>
    <property type="match status" value="1"/>
</dbReference>
<dbReference type="RefSeq" id="WP_220198556.1">
    <property type="nucleotide sequence ID" value="NZ_BNJF01000005.1"/>
</dbReference>
<comment type="catalytic activity">
    <reaction evidence="1">
        <text>ATP + protein L-histidine = ADP + protein N-phospho-L-histidine.</text>
        <dbReference type="EC" id="2.7.13.3"/>
    </reaction>
</comment>
<dbReference type="PROSITE" id="PS50109">
    <property type="entry name" value="HIS_KIN"/>
    <property type="match status" value="1"/>
</dbReference>
<keyword evidence="5" id="KW-0902">Two-component regulatory system</keyword>
<feature type="domain" description="PAS" evidence="7">
    <location>
        <begin position="138"/>
        <end position="208"/>
    </location>
</feature>
<dbReference type="SUPFAM" id="SSF55874">
    <property type="entry name" value="ATPase domain of HSP90 chaperone/DNA topoisomerase II/histidine kinase"/>
    <property type="match status" value="1"/>
</dbReference>
<keyword evidence="9" id="KW-1185">Reference proteome</keyword>
<evidence type="ECO:0000256" key="3">
    <source>
        <dbReference type="ARBA" id="ARBA00022553"/>
    </source>
</evidence>
<keyword evidence="3" id="KW-0597">Phosphoprotein</keyword>
<dbReference type="InterPro" id="IPR035965">
    <property type="entry name" value="PAS-like_dom_sf"/>
</dbReference>
<proteinExistence type="predicted"/>
<dbReference type="SMART" id="SM00388">
    <property type="entry name" value="HisKA"/>
    <property type="match status" value="1"/>
</dbReference>
<evidence type="ECO:0000256" key="1">
    <source>
        <dbReference type="ARBA" id="ARBA00000085"/>
    </source>
</evidence>
<dbReference type="Gene3D" id="1.10.287.130">
    <property type="match status" value="1"/>
</dbReference>